<name>A0A645A881_9ZZZZ</name>
<dbReference type="AlphaFoldDB" id="A0A645A881"/>
<accession>A0A645A881</accession>
<feature type="transmembrane region" description="Helical" evidence="1">
    <location>
        <begin position="140"/>
        <end position="164"/>
    </location>
</feature>
<comment type="caution">
    <text evidence="2">The sequence shown here is derived from an EMBL/GenBank/DDBJ whole genome shotgun (WGS) entry which is preliminary data.</text>
</comment>
<keyword evidence="1" id="KW-0472">Membrane</keyword>
<feature type="transmembrane region" description="Helical" evidence="1">
    <location>
        <begin position="176"/>
        <end position="198"/>
    </location>
</feature>
<feature type="transmembrane region" description="Helical" evidence="1">
    <location>
        <begin position="218"/>
        <end position="239"/>
    </location>
</feature>
<feature type="transmembrane region" description="Helical" evidence="1">
    <location>
        <begin position="283"/>
        <end position="300"/>
    </location>
</feature>
<feature type="transmembrane region" description="Helical" evidence="1">
    <location>
        <begin position="53"/>
        <end position="79"/>
    </location>
</feature>
<reference evidence="2" key="1">
    <citation type="submission" date="2019-08" db="EMBL/GenBank/DDBJ databases">
        <authorList>
            <person name="Kucharzyk K."/>
            <person name="Murdoch R.W."/>
            <person name="Higgins S."/>
            <person name="Loffler F."/>
        </authorList>
    </citation>
    <scope>NUCLEOTIDE SEQUENCE</scope>
</reference>
<feature type="transmembrane region" description="Helical" evidence="1">
    <location>
        <begin position="260"/>
        <end position="277"/>
    </location>
</feature>
<keyword evidence="1" id="KW-1133">Transmembrane helix</keyword>
<feature type="transmembrane region" description="Helical" evidence="1">
    <location>
        <begin position="12"/>
        <end position="33"/>
    </location>
</feature>
<organism evidence="2">
    <name type="scientific">bioreactor metagenome</name>
    <dbReference type="NCBI Taxonomy" id="1076179"/>
    <lineage>
        <taxon>unclassified sequences</taxon>
        <taxon>metagenomes</taxon>
        <taxon>ecological metagenomes</taxon>
    </lineage>
</organism>
<keyword evidence="1" id="KW-0812">Transmembrane</keyword>
<feature type="transmembrane region" description="Helical" evidence="1">
    <location>
        <begin position="91"/>
        <end position="120"/>
    </location>
</feature>
<evidence type="ECO:0000313" key="2">
    <source>
        <dbReference type="EMBL" id="MPM48908.1"/>
    </source>
</evidence>
<dbReference type="EMBL" id="VSSQ01012303">
    <property type="protein sequence ID" value="MPM48908.1"/>
    <property type="molecule type" value="Genomic_DNA"/>
</dbReference>
<evidence type="ECO:0000256" key="1">
    <source>
        <dbReference type="SAM" id="Phobius"/>
    </source>
</evidence>
<gene>
    <name evidence="2" type="ORF">SDC9_95635</name>
</gene>
<evidence type="ECO:0008006" key="3">
    <source>
        <dbReference type="Google" id="ProtNLM"/>
    </source>
</evidence>
<protein>
    <recommendedName>
        <fullName evidence="3">Beta-carotene 15,15'-monooxygenase</fullName>
    </recommendedName>
</protein>
<sequence length="329" mass="36679">MATGDYQYKFICSPLFMGLYMLSLLVSSLYLSGSAYSPPQQIWIPLLSGFTDPAFYSASTSVLLTLAITGVSATIVFMINSNYLGNEKKSITLILLYLIIVMAVPGTIFLRGSTLAAPFFLMAVYNAIKTSESEKSIFNAGFLTAVASLFYPHILATLPFIFYFTLVSSSFSFRSIALFMTSVFLPFLFLFALRYIVFDDALLFAELFKDHLLSASSPTIKIESVADLFLVLFSFYLAYRAVSNLLGRLSTFKITNAITITRFTVVLVVFLVLATINPDLQDGFMYLLAIPSAFILNEYLSNSRDDKIKRVELLILLILISVSRISEFL</sequence>
<proteinExistence type="predicted"/>